<organism evidence="9">
    <name type="scientific">Indivirus ILV1</name>
    <dbReference type="NCBI Taxonomy" id="1977633"/>
    <lineage>
        <taxon>Viruses</taxon>
        <taxon>Varidnaviria</taxon>
        <taxon>Bamfordvirae</taxon>
        <taxon>Nucleocytoviricota</taxon>
        <taxon>Megaviricetes</taxon>
        <taxon>Imitervirales</taxon>
        <taxon>Mimiviridae</taxon>
        <taxon>Klosneuvirinae</taxon>
        <taxon>Indivirus</taxon>
    </lineage>
</organism>
<evidence type="ECO:0000256" key="7">
    <source>
        <dbReference type="RuleBase" id="RU371123"/>
    </source>
</evidence>
<protein>
    <recommendedName>
        <fullName evidence="7">Sulfhydryl oxidase</fullName>
        <ecNumber evidence="7">1.8.3.2</ecNumber>
    </recommendedName>
</protein>
<sequence length="99" mass="11840">MSQLWKELHERAISFTEKNDTLFINQWSAKIPRFTRGCKCHEFWVVWYSKNKPDFSNNPDSYFAWTVKAHNAVNAKLRKKIWTVEEAKTQWTAKTNTTE</sequence>
<comment type="catalytic activity">
    <reaction evidence="6 7">
        <text>2 R'C(R)SH + O2 = R'C(R)S-S(R)CR' + H2O2</text>
        <dbReference type="Rhea" id="RHEA:17357"/>
        <dbReference type="ChEBI" id="CHEBI:15379"/>
        <dbReference type="ChEBI" id="CHEBI:16240"/>
        <dbReference type="ChEBI" id="CHEBI:16520"/>
        <dbReference type="ChEBI" id="CHEBI:17412"/>
        <dbReference type="EC" id="1.8.3.2"/>
    </reaction>
</comment>
<comment type="cofactor">
    <cofactor evidence="1 7">
        <name>FAD</name>
        <dbReference type="ChEBI" id="CHEBI:57692"/>
    </cofactor>
</comment>
<dbReference type="Gene3D" id="1.20.120.310">
    <property type="entry name" value="ERV/ALR sulfhydryl oxidase domain"/>
    <property type="match status" value="1"/>
</dbReference>
<evidence type="ECO:0000256" key="4">
    <source>
        <dbReference type="ARBA" id="ARBA00023002"/>
    </source>
</evidence>
<dbReference type="PROSITE" id="PS51324">
    <property type="entry name" value="ERV_ALR"/>
    <property type="match status" value="1"/>
</dbReference>
<dbReference type="EMBL" id="KY684090">
    <property type="protein sequence ID" value="ARF09970.1"/>
    <property type="molecule type" value="Genomic_DNA"/>
</dbReference>
<name>A0A1V0SE17_9VIRU</name>
<dbReference type="InterPro" id="IPR036774">
    <property type="entry name" value="ERV/ALR_sulphydryl_oxid_sf"/>
</dbReference>
<dbReference type="SUPFAM" id="SSF69000">
    <property type="entry name" value="FAD-dependent thiol oxidase"/>
    <property type="match status" value="1"/>
</dbReference>
<dbReference type="EC" id="1.8.3.2" evidence="7"/>
<evidence type="ECO:0000256" key="3">
    <source>
        <dbReference type="ARBA" id="ARBA00022827"/>
    </source>
</evidence>
<evidence type="ECO:0000259" key="8">
    <source>
        <dbReference type="PROSITE" id="PS51324"/>
    </source>
</evidence>
<proteinExistence type="predicted"/>
<keyword evidence="5" id="KW-1015">Disulfide bond</keyword>
<gene>
    <name evidence="9" type="ORF">Indivirus_6_36</name>
</gene>
<keyword evidence="4 7" id="KW-0560">Oxidoreductase</keyword>
<feature type="domain" description="ERV/ALR sulfhydryl oxidase" evidence="8">
    <location>
        <begin position="1"/>
        <end position="91"/>
    </location>
</feature>
<evidence type="ECO:0000256" key="1">
    <source>
        <dbReference type="ARBA" id="ARBA00001974"/>
    </source>
</evidence>
<dbReference type="InterPro" id="IPR017905">
    <property type="entry name" value="ERV/ALR_sulphydryl_oxidase"/>
</dbReference>
<accession>A0A1V0SE17</accession>
<evidence type="ECO:0000256" key="5">
    <source>
        <dbReference type="ARBA" id="ARBA00023157"/>
    </source>
</evidence>
<evidence type="ECO:0000256" key="2">
    <source>
        <dbReference type="ARBA" id="ARBA00022630"/>
    </source>
</evidence>
<keyword evidence="3 7" id="KW-0274">FAD</keyword>
<evidence type="ECO:0000256" key="6">
    <source>
        <dbReference type="ARBA" id="ARBA00048864"/>
    </source>
</evidence>
<keyword evidence="2 7" id="KW-0285">Flavoprotein</keyword>
<dbReference type="GO" id="GO:0016972">
    <property type="term" value="F:thiol oxidase activity"/>
    <property type="evidence" value="ECO:0007669"/>
    <property type="project" value="UniProtKB-EC"/>
</dbReference>
<reference evidence="9" key="1">
    <citation type="journal article" date="2017" name="Science">
        <title>Giant viruses with an expanded complement of translation system components.</title>
        <authorList>
            <person name="Schulz F."/>
            <person name="Yutin N."/>
            <person name="Ivanova N.N."/>
            <person name="Ortega D.R."/>
            <person name="Lee T.K."/>
            <person name="Vierheilig J."/>
            <person name="Daims H."/>
            <person name="Horn M."/>
            <person name="Wagner M."/>
            <person name="Jensen G.J."/>
            <person name="Kyrpides N.C."/>
            <person name="Koonin E.V."/>
            <person name="Woyke T."/>
        </authorList>
    </citation>
    <scope>NUCLEOTIDE SEQUENCE</scope>
    <source>
        <strain evidence="9">ILV1</strain>
    </source>
</reference>
<dbReference type="Pfam" id="PF04777">
    <property type="entry name" value="Evr1_Alr"/>
    <property type="match status" value="1"/>
</dbReference>
<evidence type="ECO:0000313" key="9">
    <source>
        <dbReference type="EMBL" id="ARF09970.1"/>
    </source>
</evidence>